<organism evidence="15 16">
    <name type="scientific">Leptospira fletcheri</name>
    <dbReference type="NCBI Taxonomy" id="2484981"/>
    <lineage>
        <taxon>Bacteria</taxon>
        <taxon>Pseudomonadati</taxon>
        <taxon>Spirochaetota</taxon>
        <taxon>Spirochaetia</taxon>
        <taxon>Leptospirales</taxon>
        <taxon>Leptospiraceae</taxon>
        <taxon>Leptospira</taxon>
    </lineage>
</organism>
<dbReference type="SUPFAM" id="SSF48452">
    <property type="entry name" value="TPR-like"/>
    <property type="match status" value="2"/>
</dbReference>
<dbReference type="InterPro" id="IPR036457">
    <property type="entry name" value="PPM-type-like_dom_sf"/>
</dbReference>
<keyword evidence="10" id="KW-0902">Two-component regulatory system</keyword>
<keyword evidence="8" id="KW-0418">Kinase</keyword>
<dbReference type="RefSeq" id="WP_135766388.1">
    <property type="nucleotide sequence ID" value="NZ_RQET01000001.1"/>
</dbReference>
<dbReference type="Gene3D" id="1.25.40.10">
    <property type="entry name" value="Tetratricopeptide repeat domain"/>
    <property type="match status" value="2"/>
</dbReference>
<feature type="transmembrane region" description="Helical" evidence="13">
    <location>
        <begin position="183"/>
        <end position="206"/>
    </location>
</feature>
<comment type="catalytic activity">
    <reaction evidence="1">
        <text>ATP + protein L-histidine = ADP + protein N-phospho-L-histidine.</text>
        <dbReference type="EC" id="2.7.13.3"/>
    </reaction>
</comment>
<keyword evidence="6" id="KW-0808">Transferase</keyword>
<evidence type="ECO:0000313" key="15">
    <source>
        <dbReference type="EMBL" id="TGK14047.1"/>
    </source>
</evidence>
<dbReference type="Gene3D" id="6.10.340.10">
    <property type="match status" value="1"/>
</dbReference>
<dbReference type="EMBL" id="RQET01000001">
    <property type="protein sequence ID" value="TGK14047.1"/>
    <property type="molecule type" value="Genomic_DNA"/>
</dbReference>
<keyword evidence="11 13" id="KW-0472">Membrane</keyword>
<keyword evidence="5" id="KW-0597">Phosphoprotein</keyword>
<dbReference type="PANTHER" id="PTHR45528">
    <property type="entry name" value="SENSOR HISTIDINE KINASE CPXA"/>
    <property type="match status" value="1"/>
</dbReference>
<keyword evidence="16" id="KW-1185">Reference proteome</keyword>
<dbReference type="PROSITE" id="PS50885">
    <property type="entry name" value="HAMP"/>
    <property type="match status" value="1"/>
</dbReference>
<dbReference type="CDD" id="cd06225">
    <property type="entry name" value="HAMP"/>
    <property type="match status" value="1"/>
</dbReference>
<feature type="transmembrane region" description="Helical" evidence="13">
    <location>
        <begin position="17"/>
        <end position="38"/>
    </location>
</feature>
<keyword evidence="13" id="KW-0812">Transmembrane</keyword>
<evidence type="ECO:0000256" key="13">
    <source>
        <dbReference type="SAM" id="Phobius"/>
    </source>
</evidence>
<keyword evidence="4" id="KW-1003">Cell membrane</keyword>
<evidence type="ECO:0000256" key="12">
    <source>
        <dbReference type="PROSITE-ProRule" id="PRU00339"/>
    </source>
</evidence>
<protein>
    <recommendedName>
        <fullName evidence="3">histidine kinase</fullName>
        <ecNumber evidence="3">2.7.13.3</ecNumber>
    </recommendedName>
</protein>
<dbReference type="Pfam" id="PF13432">
    <property type="entry name" value="TPR_16"/>
    <property type="match status" value="1"/>
</dbReference>
<comment type="caution">
    <text evidence="15">The sequence shown here is derived from an EMBL/GenBank/DDBJ whole genome shotgun (WGS) entry which is preliminary data.</text>
</comment>
<reference evidence="15" key="1">
    <citation type="journal article" date="2019" name="PLoS Negl. Trop. Dis.">
        <title>Revisiting the worldwide diversity of Leptospira species in the environment.</title>
        <authorList>
            <person name="Vincent A.T."/>
            <person name="Schiettekatte O."/>
            <person name="Bourhy P."/>
            <person name="Veyrier F.J."/>
            <person name="Picardeau M."/>
        </authorList>
    </citation>
    <scope>NUCLEOTIDE SEQUENCE [LARGE SCALE GENOMIC DNA]</scope>
    <source>
        <strain evidence="15">SSW15</strain>
    </source>
</reference>
<evidence type="ECO:0000256" key="10">
    <source>
        <dbReference type="ARBA" id="ARBA00023012"/>
    </source>
</evidence>
<dbReference type="Gene3D" id="3.60.40.10">
    <property type="entry name" value="PPM-type phosphatase domain"/>
    <property type="match status" value="1"/>
</dbReference>
<dbReference type="SMART" id="SM00028">
    <property type="entry name" value="TPR"/>
    <property type="match status" value="4"/>
</dbReference>
<keyword evidence="13" id="KW-1133">Transmembrane helix</keyword>
<dbReference type="OrthoDB" id="310468at2"/>
<comment type="subcellular location">
    <subcellularLocation>
        <location evidence="2">Cell membrane</location>
        <topology evidence="2">Multi-pass membrane protein</topology>
    </subcellularLocation>
</comment>
<dbReference type="InterPro" id="IPR003660">
    <property type="entry name" value="HAMP_dom"/>
</dbReference>
<dbReference type="InterPro" id="IPR050398">
    <property type="entry name" value="HssS/ArlS-like"/>
</dbReference>
<dbReference type="InterPro" id="IPR019734">
    <property type="entry name" value="TPR_rpt"/>
</dbReference>
<evidence type="ECO:0000256" key="5">
    <source>
        <dbReference type="ARBA" id="ARBA00022553"/>
    </source>
</evidence>
<dbReference type="SUPFAM" id="SSF158472">
    <property type="entry name" value="HAMP domain-like"/>
    <property type="match status" value="1"/>
</dbReference>
<evidence type="ECO:0000256" key="9">
    <source>
        <dbReference type="ARBA" id="ARBA00022840"/>
    </source>
</evidence>
<dbReference type="SMART" id="SM00304">
    <property type="entry name" value="HAMP"/>
    <property type="match status" value="1"/>
</dbReference>
<evidence type="ECO:0000256" key="4">
    <source>
        <dbReference type="ARBA" id="ARBA00022475"/>
    </source>
</evidence>
<evidence type="ECO:0000256" key="8">
    <source>
        <dbReference type="ARBA" id="ARBA00022777"/>
    </source>
</evidence>
<keyword evidence="7" id="KW-0547">Nucleotide-binding</keyword>
<name>A0A4R9GK41_9LEPT</name>
<dbReference type="EC" id="2.7.13.3" evidence="3"/>
<dbReference type="Pfam" id="PF00672">
    <property type="entry name" value="HAMP"/>
    <property type="match status" value="1"/>
</dbReference>
<dbReference type="GO" id="GO:0005524">
    <property type="term" value="F:ATP binding"/>
    <property type="evidence" value="ECO:0007669"/>
    <property type="project" value="UniProtKB-KW"/>
</dbReference>
<dbReference type="AlphaFoldDB" id="A0A4R9GK41"/>
<feature type="repeat" description="TPR" evidence="12">
    <location>
        <begin position="798"/>
        <end position="831"/>
    </location>
</feature>
<evidence type="ECO:0000256" key="2">
    <source>
        <dbReference type="ARBA" id="ARBA00004651"/>
    </source>
</evidence>
<dbReference type="Proteomes" id="UP000298458">
    <property type="component" value="Unassembled WGS sequence"/>
</dbReference>
<keyword evidence="9" id="KW-0067">ATP-binding</keyword>
<sequence length="853" mass="97123">MKFLLSVLNNLKIRTKMIIFVSGIVLLCVLPLSIIVLYRNQAIVLEKTFEVCQNLANNIANIAAEELLINETFDATRTSLARLHESNISGLTDSYVINVDGKYVAELNEEKIGSDVPEADFEKFSSLKELTLSEITEEGNTLLRFSYPIFIQYQGQKLWVGMAIFEFDKEKVYEPVFAIRRSIISVASVLFVLGIFIAILVAVNFARPIDTLSEGVKIIGEGDLNFQIAVRGKDEIGMLALQFNRMTSQIRDFTQNLESMVTQRTEELNRTLEKVQSLKVAQDADYYLTSVLLEPLLLNSNLSKRVRTEFFIEQKKKFSFRRWNSQLGGDICITDTIWLDGREYTVFVNGDAMGKSMQGAGGALVLGVVFNSAISRYKRSRSQKIFPETWLKERFLDLQNVFLSFDGCMYISVCMGLVDTQSGLLYYINAEHPWTVLYRDSEASFLETNLSLRKLGMPGQEDKFYVRLFQMKPMDVIIMGSDGRDDVMVSQDGDVETINEDETMFLKHVSDAKGELYRIKEAVESSGTLIDDFSILRISFLEKENLKLISDGIPFEIREAISDGQRLLDLKEYPEAAALADSFLSNSEKPVPELLKIAGIAYFRSGDFENGRDRLQEYLKIVPSDNEGVLELSSCLFASGRLSEAADYGERLYLRDKLYFYNVLNLARIYLEMNILGRARKMSEEAAALGADMEGVSEIREAIRRAIVESGFSEEEEVEEISGHKFVNVDDVLAKADYLYHKKDFMAALESYEKANRLSEGRNPWTLFRIANCHSLLDQLDEAEKFYRRSIEVAPKNHHAYNNLGSIYYRKGNYSLAKEEWKKALEIKPDFRTASLNLDRLESWEANRITADV</sequence>
<dbReference type="PROSITE" id="PS50293">
    <property type="entry name" value="TPR_REGION"/>
    <property type="match status" value="1"/>
</dbReference>
<dbReference type="Pfam" id="PF00515">
    <property type="entry name" value="TPR_1"/>
    <property type="match status" value="1"/>
</dbReference>
<evidence type="ECO:0000259" key="14">
    <source>
        <dbReference type="PROSITE" id="PS50885"/>
    </source>
</evidence>
<feature type="repeat" description="TPR" evidence="12">
    <location>
        <begin position="592"/>
        <end position="625"/>
    </location>
</feature>
<feature type="repeat" description="TPR" evidence="12">
    <location>
        <begin position="764"/>
        <end position="797"/>
    </location>
</feature>
<dbReference type="Pfam" id="PF07228">
    <property type="entry name" value="SpoIIE"/>
    <property type="match status" value="1"/>
</dbReference>
<keyword evidence="12" id="KW-0802">TPR repeat</keyword>
<dbReference type="GO" id="GO:0005886">
    <property type="term" value="C:plasma membrane"/>
    <property type="evidence" value="ECO:0007669"/>
    <property type="project" value="UniProtKB-SubCell"/>
</dbReference>
<dbReference type="SMART" id="SM00331">
    <property type="entry name" value="PP2C_SIG"/>
    <property type="match status" value="1"/>
</dbReference>
<accession>A0A4R9GK41</accession>
<proteinExistence type="predicted"/>
<evidence type="ECO:0000256" key="1">
    <source>
        <dbReference type="ARBA" id="ARBA00000085"/>
    </source>
</evidence>
<evidence type="ECO:0000313" key="16">
    <source>
        <dbReference type="Proteomes" id="UP000298458"/>
    </source>
</evidence>
<dbReference type="PANTHER" id="PTHR45528:SF1">
    <property type="entry name" value="SENSOR HISTIDINE KINASE CPXA"/>
    <property type="match status" value="1"/>
</dbReference>
<dbReference type="GO" id="GO:0000155">
    <property type="term" value="F:phosphorelay sensor kinase activity"/>
    <property type="evidence" value="ECO:0007669"/>
    <property type="project" value="TreeGrafter"/>
</dbReference>
<evidence type="ECO:0000256" key="7">
    <source>
        <dbReference type="ARBA" id="ARBA00022741"/>
    </source>
</evidence>
<evidence type="ECO:0000256" key="11">
    <source>
        <dbReference type="ARBA" id="ARBA00023136"/>
    </source>
</evidence>
<dbReference type="Pfam" id="PF13181">
    <property type="entry name" value="TPR_8"/>
    <property type="match status" value="1"/>
</dbReference>
<evidence type="ECO:0000256" key="3">
    <source>
        <dbReference type="ARBA" id="ARBA00012438"/>
    </source>
</evidence>
<dbReference type="InterPro" id="IPR011990">
    <property type="entry name" value="TPR-like_helical_dom_sf"/>
</dbReference>
<gene>
    <name evidence="15" type="ORF">EHO60_01510</name>
</gene>
<dbReference type="PROSITE" id="PS50005">
    <property type="entry name" value="TPR"/>
    <property type="match status" value="3"/>
</dbReference>
<feature type="domain" description="HAMP" evidence="14">
    <location>
        <begin position="203"/>
        <end position="255"/>
    </location>
</feature>
<dbReference type="InterPro" id="IPR001932">
    <property type="entry name" value="PPM-type_phosphatase-like_dom"/>
</dbReference>
<evidence type="ECO:0000256" key="6">
    <source>
        <dbReference type="ARBA" id="ARBA00022679"/>
    </source>
</evidence>